<dbReference type="RefSeq" id="WP_109060289.1">
    <property type="nucleotide sequence ID" value="NZ_QETA01000001.1"/>
</dbReference>
<accession>A0A2V1K103</accession>
<sequence>MAKTATLPADEPFASVVNALGVHTLHIRTPIELHERIIAGFPRATAIRLVSGLNKIQLDESMKVLNMSARTWQRIKADKAELQKPLDPDRSARLWSLADILAKAETVLGTREDAEQWLSYPAIGLDSHRPIELMSTPQGAALVRTLLEQMEQGVYA</sequence>
<dbReference type="InterPro" id="IPR024467">
    <property type="entry name" value="Xre/MbcA/ParS-like_toxin-bd"/>
</dbReference>
<dbReference type="InterPro" id="IPR046847">
    <property type="entry name" value="Xre-like_HTH"/>
</dbReference>
<dbReference type="Pfam" id="PF20432">
    <property type="entry name" value="Xre-like-HTH"/>
    <property type="match status" value="1"/>
</dbReference>
<proteinExistence type="predicted"/>
<dbReference type="Proteomes" id="UP000245212">
    <property type="component" value="Unassembled WGS sequence"/>
</dbReference>
<evidence type="ECO:0000313" key="3">
    <source>
        <dbReference type="EMBL" id="PWF24886.1"/>
    </source>
</evidence>
<dbReference type="Pfam" id="PF09722">
    <property type="entry name" value="Xre_MbcA_ParS_C"/>
    <property type="match status" value="1"/>
</dbReference>
<organism evidence="3 4">
    <name type="scientific">Corticimicrobacter populi</name>
    <dbReference type="NCBI Taxonomy" id="2175229"/>
    <lineage>
        <taxon>Bacteria</taxon>
        <taxon>Pseudomonadati</taxon>
        <taxon>Pseudomonadota</taxon>
        <taxon>Betaproteobacteria</taxon>
        <taxon>Burkholderiales</taxon>
        <taxon>Alcaligenaceae</taxon>
        <taxon>Corticimicrobacter</taxon>
    </lineage>
</organism>
<keyword evidence="4" id="KW-1185">Reference proteome</keyword>
<dbReference type="NCBIfam" id="TIGR02293">
    <property type="entry name" value="TAS_TIGR02293"/>
    <property type="match status" value="1"/>
</dbReference>
<protein>
    <submittedName>
        <fullName evidence="3">Antitoxin</fullName>
    </submittedName>
</protein>
<reference evidence="4" key="1">
    <citation type="submission" date="2018-05" db="EMBL/GenBank/DDBJ databases">
        <authorList>
            <person name="Li Y."/>
        </authorList>
    </citation>
    <scope>NUCLEOTIDE SEQUENCE [LARGE SCALE GENOMIC DNA]</scope>
    <source>
        <strain evidence="4">3d-2-2</strain>
    </source>
</reference>
<evidence type="ECO:0000259" key="1">
    <source>
        <dbReference type="Pfam" id="PF09722"/>
    </source>
</evidence>
<feature type="domain" description="Antitoxin Xre-like helix-turn-helix" evidence="2">
    <location>
        <begin position="32"/>
        <end position="98"/>
    </location>
</feature>
<dbReference type="InterPro" id="IPR011979">
    <property type="entry name" value="Antitox_Xre"/>
</dbReference>
<dbReference type="EMBL" id="QETA01000001">
    <property type="protein sequence ID" value="PWF24886.1"/>
    <property type="molecule type" value="Genomic_DNA"/>
</dbReference>
<dbReference type="GO" id="GO:0003677">
    <property type="term" value="F:DNA binding"/>
    <property type="evidence" value="ECO:0007669"/>
    <property type="project" value="InterPro"/>
</dbReference>
<dbReference type="AlphaFoldDB" id="A0A2V1K103"/>
<gene>
    <name evidence="3" type="ORF">DD235_01520</name>
</gene>
<feature type="domain" description="Antitoxin Xre/MbcA/ParS-like toxin-binding" evidence="1">
    <location>
        <begin position="104"/>
        <end position="153"/>
    </location>
</feature>
<evidence type="ECO:0000313" key="4">
    <source>
        <dbReference type="Proteomes" id="UP000245212"/>
    </source>
</evidence>
<evidence type="ECO:0000259" key="2">
    <source>
        <dbReference type="Pfam" id="PF20432"/>
    </source>
</evidence>
<name>A0A2V1K103_9BURK</name>
<comment type="caution">
    <text evidence="3">The sequence shown here is derived from an EMBL/GenBank/DDBJ whole genome shotgun (WGS) entry which is preliminary data.</text>
</comment>